<keyword evidence="5 6" id="KW-0472">Membrane</keyword>
<organism evidence="8 9">
    <name type="scientific">Candidatus Desulfolinea nitratireducens</name>
    <dbReference type="NCBI Taxonomy" id="2841698"/>
    <lineage>
        <taxon>Bacteria</taxon>
        <taxon>Bacillati</taxon>
        <taxon>Chloroflexota</taxon>
        <taxon>Anaerolineae</taxon>
        <taxon>Anaerolineales</taxon>
        <taxon>Anaerolineales incertae sedis</taxon>
        <taxon>Candidatus Desulfolinea</taxon>
    </lineage>
</organism>
<feature type="transmembrane region" description="Helical" evidence="6">
    <location>
        <begin position="18"/>
        <end position="39"/>
    </location>
</feature>
<dbReference type="InterPro" id="IPR013525">
    <property type="entry name" value="ABC2_TM"/>
</dbReference>
<feature type="transmembrane region" description="Helical" evidence="6">
    <location>
        <begin position="349"/>
        <end position="370"/>
    </location>
</feature>
<feature type="transmembrane region" description="Helical" evidence="6">
    <location>
        <begin position="321"/>
        <end position="342"/>
    </location>
</feature>
<feature type="transmembrane region" description="Helical" evidence="6">
    <location>
        <begin position="233"/>
        <end position="252"/>
    </location>
</feature>
<evidence type="ECO:0000259" key="7">
    <source>
        <dbReference type="Pfam" id="PF12698"/>
    </source>
</evidence>
<feature type="transmembrane region" description="Helical" evidence="6">
    <location>
        <begin position="404"/>
        <end position="427"/>
    </location>
</feature>
<dbReference type="PANTHER" id="PTHR30294:SF38">
    <property type="entry name" value="TRANSPORT PERMEASE PROTEIN"/>
    <property type="match status" value="1"/>
</dbReference>
<dbReference type="GO" id="GO:0005886">
    <property type="term" value="C:plasma membrane"/>
    <property type="evidence" value="ECO:0007669"/>
    <property type="project" value="UniProtKB-SubCell"/>
</dbReference>
<dbReference type="PANTHER" id="PTHR30294">
    <property type="entry name" value="MEMBRANE COMPONENT OF ABC TRANSPORTER YHHJ-RELATED"/>
    <property type="match status" value="1"/>
</dbReference>
<feature type="transmembrane region" description="Helical" evidence="6">
    <location>
        <begin position="288"/>
        <end position="309"/>
    </location>
</feature>
<evidence type="ECO:0000256" key="4">
    <source>
        <dbReference type="ARBA" id="ARBA00022989"/>
    </source>
</evidence>
<dbReference type="Gene3D" id="3.40.1710.10">
    <property type="entry name" value="abc type-2 transporter like domain"/>
    <property type="match status" value="1"/>
</dbReference>
<evidence type="ECO:0000256" key="2">
    <source>
        <dbReference type="ARBA" id="ARBA00022475"/>
    </source>
</evidence>
<dbReference type="Pfam" id="PF12698">
    <property type="entry name" value="ABC2_membrane_3"/>
    <property type="match status" value="1"/>
</dbReference>
<accession>A0A8J6NGN6</accession>
<keyword evidence="3 6" id="KW-0812">Transmembrane</keyword>
<proteinExistence type="predicted"/>
<comment type="subcellular location">
    <subcellularLocation>
        <location evidence="1">Cell membrane</location>
        <topology evidence="1">Multi-pass membrane protein</topology>
    </subcellularLocation>
</comment>
<evidence type="ECO:0000256" key="6">
    <source>
        <dbReference type="SAM" id="Phobius"/>
    </source>
</evidence>
<evidence type="ECO:0000313" key="8">
    <source>
        <dbReference type="EMBL" id="MBC8334069.1"/>
    </source>
</evidence>
<feature type="domain" description="ABC-2 type transporter transmembrane" evidence="7">
    <location>
        <begin position="22"/>
        <end position="427"/>
    </location>
</feature>
<reference evidence="8 9" key="1">
    <citation type="submission" date="2020-08" db="EMBL/GenBank/DDBJ databases">
        <title>Bridging the membrane lipid divide: bacteria of the FCB group superphylum have the potential to synthesize archaeal ether lipids.</title>
        <authorList>
            <person name="Villanueva L."/>
            <person name="Von Meijenfeldt F.A.B."/>
            <person name="Westbye A.B."/>
            <person name="Yadav S."/>
            <person name="Hopmans E.C."/>
            <person name="Dutilh B.E."/>
            <person name="Sinninghe Damste J.S."/>
        </authorList>
    </citation>
    <scope>NUCLEOTIDE SEQUENCE [LARGE SCALE GENOMIC DNA]</scope>
    <source>
        <strain evidence="8">NIOZ-UU36</strain>
    </source>
</reference>
<keyword evidence="2" id="KW-1003">Cell membrane</keyword>
<sequence>MKALDIALKDMLRSFRSLFAVVFMFVIPLLVTGMFYFMFGNIASSGDFSLPRTKVIVANLDEGGPKFQVNPKNIPDGKKADSMGDLIVNIMESEEMSDFIDLSFAPDPELARSAVDSQDAQVAIIIPADFSKEFADIYGQAEIEFYQDPTLTIGPDIIRSIMNRFMDGMSGVKIAVKVFLDEAPPKETIFTGQVVQDYLAVSLVEEDDVATALLAVRPPSGQPVNEEEESQNLLVTIISPIMGGMMIFYAFFTGASTAQSILKEEEERTLPRLFTTPTSQATILSGKLLSVFLTVSVQVIVLLVAARLIFTIHWGELPSTFLMALGIIFSASSFGVFLNSFLKDSKQGGVLFGGVLTVTGMLGMISIFAINSPAAAKLGNSVSLLVPQGWAIRALMQTMNAEPISNVLITTLVLLLWSVAFFAIGVWRFNKRFA</sequence>
<dbReference type="EMBL" id="JACNJN010000042">
    <property type="protein sequence ID" value="MBC8334069.1"/>
    <property type="molecule type" value="Genomic_DNA"/>
</dbReference>
<protein>
    <submittedName>
        <fullName evidence="8">ABC transporter permease</fullName>
    </submittedName>
</protein>
<keyword evidence="4 6" id="KW-1133">Transmembrane helix</keyword>
<name>A0A8J6NGN6_9CHLR</name>
<dbReference type="InterPro" id="IPR051449">
    <property type="entry name" value="ABC-2_transporter_component"/>
</dbReference>
<dbReference type="GO" id="GO:0140359">
    <property type="term" value="F:ABC-type transporter activity"/>
    <property type="evidence" value="ECO:0007669"/>
    <property type="project" value="InterPro"/>
</dbReference>
<dbReference type="AlphaFoldDB" id="A0A8J6NGN6"/>
<evidence type="ECO:0000256" key="3">
    <source>
        <dbReference type="ARBA" id="ARBA00022692"/>
    </source>
</evidence>
<dbReference type="Proteomes" id="UP000614469">
    <property type="component" value="Unassembled WGS sequence"/>
</dbReference>
<evidence type="ECO:0000256" key="1">
    <source>
        <dbReference type="ARBA" id="ARBA00004651"/>
    </source>
</evidence>
<evidence type="ECO:0000313" key="9">
    <source>
        <dbReference type="Proteomes" id="UP000614469"/>
    </source>
</evidence>
<comment type="caution">
    <text evidence="8">The sequence shown here is derived from an EMBL/GenBank/DDBJ whole genome shotgun (WGS) entry which is preliminary data.</text>
</comment>
<gene>
    <name evidence="8" type="ORF">H8E29_02285</name>
</gene>
<evidence type="ECO:0000256" key="5">
    <source>
        <dbReference type="ARBA" id="ARBA00023136"/>
    </source>
</evidence>